<dbReference type="HAMAP" id="MF_00013">
    <property type="entry name" value="LipB"/>
    <property type="match status" value="1"/>
</dbReference>
<dbReference type="EMBL" id="JEMA01000588">
    <property type="protein sequence ID" value="KYF68192.1"/>
    <property type="molecule type" value="Genomic_DNA"/>
</dbReference>
<dbReference type="GO" id="GO:0033819">
    <property type="term" value="F:lipoyl(octanoyl) transferase activity"/>
    <property type="evidence" value="ECO:0007669"/>
    <property type="project" value="UniProtKB-EC"/>
</dbReference>
<accession>A0A150QK34</accession>
<dbReference type="EC" id="2.3.1.181" evidence="5"/>
<dbReference type="UniPathway" id="UPA00538">
    <property type="reaction ID" value="UER00592"/>
</dbReference>
<dbReference type="RefSeq" id="WP_061609290.1">
    <property type="nucleotide sequence ID" value="NZ_JEMA01000588.1"/>
</dbReference>
<dbReference type="InterPro" id="IPR020605">
    <property type="entry name" value="Octanoyltransferase_CS"/>
</dbReference>
<dbReference type="GO" id="GO:0016874">
    <property type="term" value="F:ligase activity"/>
    <property type="evidence" value="ECO:0007669"/>
    <property type="project" value="UniProtKB-KW"/>
</dbReference>
<comment type="catalytic activity">
    <reaction evidence="5">
        <text>octanoyl-[ACP] + L-lysyl-[protein] = N(6)-octanoyl-L-lysyl-[protein] + holo-[ACP] + H(+)</text>
        <dbReference type="Rhea" id="RHEA:17665"/>
        <dbReference type="Rhea" id="RHEA-COMP:9636"/>
        <dbReference type="Rhea" id="RHEA-COMP:9685"/>
        <dbReference type="Rhea" id="RHEA-COMP:9752"/>
        <dbReference type="Rhea" id="RHEA-COMP:9928"/>
        <dbReference type="ChEBI" id="CHEBI:15378"/>
        <dbReference type="ChEBI" id="CHEBI:29969"/>
        <dbReference type="ChEBI" id="CHEBI:64479"/>
        <dbReference type="ChEBI" id="CHEBI:78463"/>
        <dbReference type="ChEBI" id="CHEBI:78809"/>
        <dbReference type="EC" id="2.3.1.181"/>
    </reaction>
</comment>
<dbReference type="NCBIfam" id="NF010925">
    <property type="entry name" value="PRK14345.1"/>
    <property type="match status" value="1"/>
</dbReference>
<dbReference type="PANTHER" id="PTHR10993">
    <property type="entry name" value="OCTANOYLTRANSFERASE"/>
    <property type="match status" value="1"/>
</dbReference>
<dbReference type="Gene3D" id="3.30.930.10">
    <property type="entry name" value="Bira Bifunctional Protein, Domain 2"/>
    <property type="match status" value="1"/>
</dbReference>
<gene>
    <name evidence="5" type="primary">lipB</name>
    <name evidence="8" type="ORF">BE15_36725</name>
</gene>
<comment type="miscellaneous">
    <text evidence="5">In the reaction, the free carboxyl group of octanoic acid is attached via an amide linkage to the epsilon-amino group of a specific lysine residue of lipoyl domains of lipoate-dependent enzymes.</text>
</comment>
<evidence type="ECO:0000259" key="7">
    <source>
        <dbReference type="PROSITE" id="PS51733"/>
    </source>
</evidence>
<dbReference type="Pfam" id="PF21948">
    <property type="entry name" value="LplA-B_cat"/>
    <property type="match status" value="1"/>
</dbReference>
<keyword evidence="5" id="KW-0963">Cytoplasm</keyword>
<evidence type="ECO:0000256" key="3">
    <source>
        <dbReference type="ARBA" id="ARBA00023315"/>
    </source>
</evidence>
<keyword evidence="8" id="KW-0436">Ligase</keyword>
<reference evidence="8 9" key="1">
    <citation type="submission" date="2014-02" db="EMBL/GenBank/DDBJ databases">
        <title>The small core and large imbalanced accessory genome model reveals a collaborative survival strategy of Sorangium cellulosum strains in nature.</title>
        <authorList>
            <person name="Han K."/>
            <person name="Peng R."/>
            <person name="Blom J."/>
            <person name="Li Y.-Z."/>
        </authorList>
    </citation>
    <scope>NUCLEOTIDE SEQUENCE [LARGE SCALE GENOMIC DNA]</scope>
    <source>
        <strain evidence="8 9">So0008-312</strain>
    </source>
</reference>
<feature type="active site" description="Acyl-thioester intermediate" evidence="5">
    <location>
        <position position="213"/>
    </location>
</feature>
<dbReference type="GO" id="GO:0005737">
    <property type="term" value="C:cytoplasm"/>
    <property type="evidence" value="ECO:0007669"/>
    <property type="project" value="UniProtKB-SubCell"/>
</dbReference>
<dbReference type="SUPFAM" id="SSF55681">
    <property type="entry name" value="Class II aaRS and biotin synthetases"/>
    <property type="match status" value="1"/>
</dbReference>
<comment type="similarity">
    <text evidence="5">Belongs to the LipB family.</text>
</comment>
<comment type="pathway">
    <text evidence="1 5">Protein modification; protein lipoylation via endogenous pathway; protein N(6)-(lipoyl)lysine from octanoyl-[acyl-carrier-protein]: step 1/2.</text>
</comment>
<comment type="subcellular location">
    <subcellularLocation>
        <location evidence="5">Cytoplasm</location>
    </subcellularLocation>
</comment>
<evidence type="ECO:0000256" key="4">
    <source>
        <dbReference type="ARBA" id="ARBA00024732"/>
    </source>
</evidence>
<feature type="binding site" evidence="5">
    <location>
        <begin position="195"/>
        <end position="197"/>
    </location>
    <ligand>
        <name>substrate</name>
    </ligand>
</feature>
<protein>
    <recommendedName>
        <fullName evidence="5">Octanoyltransferase</fullName>
        <ecNumber evidence="5">2.3.1.181</ecNumber>
    </recommendedName>
    <alternativeName>
        <fullName evidence="5">Lipoate-protein ligase B</fullName>
    </alternativeName>
    <alternativeName>
        <fullName evidence="5">Lipoyl/octanoyl transferase</fullName>
    </alternativeName>
    <alternativeName>
        <fullName evidence="5">Octanoyl-[acyl-carrier-protein]-protein N-octanoyltransferase</fullName>
    </alternativeName>
</protein>
<evidence type="ECO:0000256" key="1">
    <source>
        <dbReference type="ARBA" id="ARBA00004821"/>
    </source>
</evidence>
<dbReference type="InterPro" id="IPR004143">
    <property type="entry name" value="BPL_LPL_catalytic"/>
</dbReference>
<comment type="function">
    <text evidence="4 5">Catalyzes the transfer of endogenously produced octanoic acid from octanoyl-acyl-carrier-protein onto the lipoyl domains of lipoate-dependent enzymes. Lipoyl-ACP can also act as a substrate although octanoyl-ACP is likely to be the physiological substrate.</text>
</comment>
<dbReference type="PANTHER" id="PTHR10993:SF7">
    <property type="entry name" value="LIPOYLTRANSFERASE 2, MITOCHONDRIAL-RELATED"/>
    <property type="match status" value="1"/>
</dbReference>
<dbReference type="NCBIfam" id="TIGR00214">
    <property type="entry name" value="lipB"/>
    <property type="match status" value="1"/>
</dbReference>
<feature type="binding site" evidence="5">
    <location>
        <begin position="100"/>
        <end position="107"/>
    </location>
    <ligand>
        <name>substrate</name>
    </ligand>
</feature>
<dbReference type="PROSITE" id="PS01313">
    <property type="entry name" value="LIPB"/>
    <property type="match status" value="1"/>
</dbReference>
<sequence length="282" mass="30275">MPTTSLRDLLEPPQDPSAALAAPGPRRARAVWIGRRRYAPIHDLQKQLVEARAEGRIGDTILLLEHDPVITLGPRANPENVLLDSGALNARDIDLVATGRGGDVTYHGPGQLVCYPLLDLRPDRCDVRRYVRSLAEVMILLAREHHVEAGVVDGMIGVWVDRAAPEEWGGAEWAREIAKLGAIGVRLSRWLTMHGFALNIAVDLEGFEMIVPCGIRDHGVTSLHELTGRRLTVAEVALASAPQLARGLDIEVGRVEDLSGVADLAGALLAPEAVAGGGRSAP</sequence>
<dbReference type="OrthoDB" id="9787061at2"/>
<keyword evidence="3 5" id="KW-0012">Acyltransferase</keyword>
<dbReference type="GO" id="GO:0009249">
    <property type="term" value="P:protein lipoylation"/>
    <property type="evidence" value="ECO:0007669"/>
    <property type="project" value="InterPro"/>
</dbReference>
<dbReference type="CDD" id="cd16444">
    <property type="entry name" value="LipB"/>
    <property type="match status" value="1"/>
</dbReference>
<evidence type="ECO:0000313" key="8">
    <source>
        <dbReference type="EMBL" id="KYF68192.1"/>
    </source>
</evidence>
<evidence type="ECO:0000256" key="6">
    <source>
        <dbReference type="SAM" id="MobiDB-lite"/>
    </source>
</evidence>
<dbReference type="PROSITE" id="PS51733">
    <property type="entry name" value="BPL_LPL_CATALYTIC"/>
    <property type="match status" value="1"/>
</dbReference>
<name>A0A150QK34_SORCE</name>
<organism evidence="8 9">
    <name type="scientific">Sorangium cellulosum</name>
    <name type="common">Polyangium cellulosum</name>
    <dbReference type="NCBI Taxonomy" id="56"/>
    <lineage>
        <taxon>Bacteria</taxon>
        <taxon>Pseudomonadati</taxon>
        <taxon>Myxococcota</taxon>
        <taxon>Polyangia</taxon>
        <taxon>Polyangiales</taxon>
        <taxon>Polyangiaceae</taxon>
        <taxon>Sorangium</taxon>
    </lineage>
</organism>
<feature type="site" description="Lowers pKa of active site Cys" evidence="5">
    <location>
        <position position="179"/>
    </location>
</feature>
<dbReference type="AlphaFoldDB" id="A0A150QK34"/>
<evidence type="ECO:0000313" key="9">
    <source>
        <dbReference type="Proteomes" id="UP000075260"/>
    </source>
</evidence>
<feature type="domain" description="BPL/LPL catalytic" evidence="7">
    <location>
        <begin position="55"/>
        <end position="252"/>
    </location>
</feature>
<evidence type="ECO:0000256" key="2">
    <source>
        <dbReference type="ARBA" id="ARBA00022679"/>
    </source>
</evidence>
<dbReference type="Proteomes" id="UP000075260">
    <property type="component" value="Unassembled WGS sequence"/>
</dbReference>
<proteinExistence type="inferred from homology"/>
<evidence type="ECO:0000256" key="5">
    <source>
        <dbReference type="HAMAP-Rule" id="MF_00013"/>
    </source>
</evidence>
<keyword evidence="2 5" id="KW-0808">Transferase</keyword>
<comment type="caution">
    <text evidence="8">The sequence shown here is derived from an EMBL/GenBank/DDBJ whole genome shotgun (WGS) entry which is preliminary data.</text>
</comment>
<dbReference type="InterPro" id="IPR045864">
    <property type="entry name" value="aa-tRNA-synth_II/BPL/LPL"/>
</dbReference>
<feature type="region of interest" description="Disordered" evidence="6">
    <location>
        <begin position="1"/>
        <end position="23"/>
    </location>
</feature>
<feature type="binding site" evidence="5">
    <location>
        <begin position="182"/>
        <end position="184"/>
    </location>
    <ligand>
        <name>substrate</name>
    </ligand>
</feature>
<dbReference type="InterPro" id="IPR000544">
    <property type="entry name" value="Octanoyltransferase"/>
</dbReference>